<dbReference type="Proteomes" id="UP000197097">
    <property type="component" value="Unassembled WGS sequence"/>
</dbReference>
<keyword evidence="2" id="KW-1185">Reference proteome</keyword>
<dbReference type="RefSeq" id="WP_088472018.1">
    <property type="nucleotide sequence ID" value="NZ_NISJ01000003.1"/>
</dbReference>
<gene>
    <name evidence="1" type="ORF">CDQ91_06940</name>
</gene>
<sequence>MLHSLIGLIMTQFPFAEAAFALTRKGARDRFAYSTASNHISNPALLARKIANRRDGRGRGSGK</sequence>
<reference evidence="1 2" key="1">
    <citation type="journal article" date="2002" name="Int. J. Syst. Evol. Microbiol.">
        <title>Sphingopyxis witflariensis sp. nov., isolated from activated sludge.</title>
        <authorList>
            <person name="Kampfer P."/>
            <person name="Witzenberger R."/>
            <person name="Denner E.B."/>
            <person name="Busse H.J."/>
            <person name="Neef A."/>
        </authorList>
    </citation>
    <scope>NUCLEOTIDE SEQUENCE [LARGE SCALE GENOMIC DNA]</scope>
    <source>
        <strain evidence="1 2">DSM 14551</strain>
    </source>
</reference>
<dbReference type="EMBL" id="NISJ01000003">
    <property type="protein sequence ID" value="OWQ98246.1"/>
    <property type="molecule type" value="Genomic_DNA"/>
</dbReference>
<name>A0A246JYG6_9SPHN</name>
<protein>
    <submittedName>
        <fullName evidence="1">Uncharacterized protein</fullName>
    </submittedName>
</protein>
<comment type="caution">
    <text evidence="1">The sequence shown here is derived from an EMBL/GenBank/DDBJ whole genome shotgun (WGS) entry which is preliminary data.</text>
</comment>
<accession>A0A246JYG6</accession>
<dbReference type="AlphaFoldDB" id="A0A246JYG6"/>
<proteinExistence type="predicted"/>
<evidence type="ECO:0000313" key="2">
    <source>
        <dbReference type="Proteomes" id="UP000197097"/>
    </source>
</evidence>
<evidence type="ECO:0000313" key="1">
    <source>
        <dbReference type="EMBL" id="OWQ98246.1"/>
    </source>
</evidence>
<organism evidence="1 2">
    <name type="scientific">Sphingopyxis witflariensis</name>
    <dbReference type="NCBI Taxonomy" id="173675"/>
    <lineage>
        <taxon>Bacteria</taxon>
        <taxon>Pseudomonadati</taxon>
        <taxon>Pseudomonadota</taxon>
        <taxon>Alphaproteobacteria</taxon>
        <taxon>Sphingomonadales</taxon>
        <taxon>Sphingomonadaceae</taxon>
        <taxon>Sphingopyxis</taxon>
    </lineage>
</organism>